<protein>
    <submittedName>
        <fullName evidence="1">Uncharacterized protein</fullName>
    </submittedName>
</protein>
<name>A0ABS8YAH8_9BACL</name>
<sequence>MDYDSLSENVLRKFFRINEAAAGVFSLDGYGVAAWDYSAGTKNRNAVQAFPYFEHYMDYYDIKLKPKTVQKELEYERKGFLTHSEPGHHFYHIPELYGK</sequence>
<evidence type="ECO:0000313" key="2">
    <source>
        <dbReference type="Proteomes" id="UP001199916"/>
    </source>
</evidence>
<gene>
    <name evidence="1" type="ORF">LQV63_06380</name>
</gene>
<dbReference type="EMBL" id="JAJNBZ010000003">
    <property type="protein sequence ID" value="MCE5168933.1"/>
    <property type="molecule type" value="Genomic_DNA"/>
</dbReference>
<comment type="caution">
    <text evidence="1">The sequence shown here is derived from an EMBL/GenBank/DDBJ whole genome shotgun (WGS) entry which is preliminary data.</text>
</comment>
<accession>A0ABS8YAH8</accession>
<organism evidence="1 2">
    <name type="scientific">Paenibacillus profundus</name>
    <dbReference type="NCBI Taxonomy" id="1173085"/>
    <lineage>
        <taxon>Bacteria</taxon>
        <taxon>Bacillati</taxon>
        <taxon>Bacillota</taxon>
        <taxon>Bacilli</taxon>
        <taxon>Bacillales</taxon>
        <taxon>Paenibacillaceae</taxon>
        <taxon>Paenibacillus</taxon>
    </lineage>
</organism>
<dbReference type="Proteomes" id="UP001199916">
    <property type="component" value="Unassembled WGS sequence"/>
</dbReference>
<proteinExistence type="predicted"/>
<evidence type="ECO:0000313" key="1">
    <source>
        <dbReference type="EMBL" id="MCE5168933.1"/>
    </source>
</evidence>
<keyword evidence="2" id="KW-1185">Reference proteome</keyword>
<reference evidence="1 2" key="1">
    <citation type="submission" date="2021-11" db="EMBL/GenBank/DDBJ databases">
        <title>Draft genome sequence of Paenibacillus profundus YoMME, a new Gram-positive bacteria with exoelectrogenic properties.</title>
        <authorList>
            <person name="Hubenova Y."/>
            <person name="Hubenova E."/>
            <person name="Manasiev Y."/>
            <person name="Peykov S."/>
            <person name="Mitov M."/>
        </authorList>
    </citation>
    <scope>NUCLEOTIDE SEQUENCE [LARGE SCALE GENOMIC DNA]</scope>
    <source>
        <strain evidence="1 2">YoMME</strain>
    </source>
</reference>